<feature type="site" description="Important for activity" evidence="8 12">
    <location>
        <position position="88"/>
    </location>
</feature>
<dbReference type="Pfam" id="PF00745">
    <property type="entry name" value="GlutR_dimer"/>
    <property type="match status" value="1"/>
</dbReference>
<feature type="binding site" evidence="8 10">
    <location>
        <begin position="47"/>
        <end position="50"/>
    </location>
    <ligand>
        <name>substrate</name>
    </ligand>
</feature>
<dbReference type="GO" id="GO:0019353">
    <property type="term" value="P:protoporphyrinogen IX biosynthetic process from glutamate"/>
    <property type="evidence" value="ECO:0007669"/>
    <property type="project" value="TreeGrafter"/>
</dbReference>
<evidence type="ECO:0000259" key="14">
    <source>
        <dbReference type="Pfam" id="PF00745"/>
    </source>
</evidence>
<dbReference type="STRING" id="1104324.P186_2113"/>
<evidence type="ECO:0000313" key="18">
    <source>
        <dbReference type="Proteomes" id="UP000005867"/>
    </source>
</evidence>
<dbReference type="AlphaFoldDB" id="G7VAS7"/>
<feature type="active site" description="Nucleophile" evidence="8 9">
    <location>
        <position position="48"/>
    </location>
</feature>
<dbReference type="InterPro" id="IPR000343">
    <property type="entry name" value="4pyrrol_synth_GluRdtase"/>
</dbReference>
<proteinExistence type="inferred from homology"/>
<dbReference type="RefSeq" id="WP_014289330.1">
    <property type="nucleotide sequence ID" value="NC_016645.1"/>
</dbReference>
<evidence type="ECO:0000313" key="17">
    <source>
        <dbReference type="EMBL" id="AET33505.1"/>
    </source>
</evidence>
<evidence type="ECO:0000256" key="12">
    <source>
        <dbReference type="PIRSR" id="PIRSR000445-4"/>
    </source>
</evidence>
<gene>
    <name evidence="8" type="primary">hemA</name>
    <name evidence="17" type="ORF">P186_2113</name>
</gene>
<keyword evidence="4 8" id="KW-0521">NADP</keyword>
<feature type="domain" description="Glutamyl-tRNA reductase N-terminal" evidence="16">
    <location>
        <begin position="41"/>
        <end position="145"/>
    </location>
</feature>
<feature type="binding site" evidence="8 10">
    <location>
        <position position="98"/>
    </location>
    <ligand>
        <name>substrate</name>
    </ligand>
</feature>
<evidence type="ECO:0000256" key="1">
    <source>
        <dbReference type="ARBA" id="ARBA00005059"/>
    </source>
</evidence>
<sequence length="394" mass="42764">MDLLSPLSAVILTYKDADADRLGKVGEEMRGCIEVLGPRRPMFVLHTCNRVEAYLYGASEEEVNSVATRYRRYVDSVKVLKGLDAARHLFRVAAGLESMLVGETDILGQVEEAFARQVRAGYTKGLLKTIVEKAIHVGKRVRTETGISRGPAGLGALSIIYASQLVDLGRAKVAVLGAGAVGAGLARELAERGVAKLYILNRTFEKAAELAAEIGAEARPLTREEVERCLRECDVVFSSIHTLDYVIDAVPQDASVKLIIDLGVPYSVAPGLPVKIVRIGDLAELAEKYNVLRMQEAVKAEAIVEEELAKLPQHLARRHIEEAISSLMAHAMAVAEEEGQRAGCQTAALAAKTTVKRTLLPLVETLKKMAQDGQLEEAVKIAHIITNAATRREQ</sequence>
<dbReference type="InterPro" id="IPR018214">
    <property type="entry name" value="GluRdtase_CS"/>
</dbReference>
<accession>G7VAS7</accession>
<dbReference type="Pfam" id="PF05201">
    <property type="entry name" value="GlutR_N"/>
    <property type="match status" value="1"/>
</dbReference>
<dbReference type="PROSITE" id="PS00747">
    <property type="entry name" value="GLUTR"/>
    <property type="match status" value="1"/>
</dbReference>
<feature type="binding site" evidence="8 10">
    <location>
        <begin position="103"/>
        <end position="105"/>
    </location>
    <ligand>
        <name>substrate</name>
    </ligand>
</feature>
<evidence type="ECO:0000256" key="8">
    <source>
        <dbReference type="HAMAP-Rule" id="MF_00087"/>
    </source>
</evidence>
<dbReference type="GO" id="GO:0008883">
    <property type="term" value="F:glutamyl-tRNA reductase activity"/>
    <property type="evidence" value="ECO:0007669"/>
    <property type="project" value="UniProtKB-UniRule"/>
</dbReference>
<evidence type="ECO:0000256" key="13">
    <source>
        <dbReference type="RuleBase" id="RU000584"/>
    </source>
</evidence>
<comment type="pathway">
    <text evidence="1 8 13">Porphyrin-containing compound metabolism; protoporphyrin-IX biosynthesis; 5-aminolevulinate from L-glutamyl-tRNA(Glu): step 1/2.</text>
</comment>
<comment type="function">
    <text evidence="8">Catalyzes the NADPH-dependent reduction of glutamyl-tRNA(Glu) to glutamate 1-semialdehyde (GSA).</text>
</comment>
<comment type="similarity">
    <text evidence="2 8 13">Belongs to the glutamyl-tRNA reductase family.</text>
</comment>
<dbReference type="PIRSF" id="PIRSF000445">
    <property type="entry name" value="4pyrrol_synth_GluRdtase"/>
    <property type="match status" value="1"/>
</dbReference>
<dbReference type="UniPathway" id="UPA00251">
    <property type="reaction ID" value="UER00316"/>
</dbReference>
<evidence type="ECO:0000259" key="16">
    <source>
        <dbReference type="Pfam" id="PF05201"/>
    </source>
</evidence>
<dbReference type="SUPFAM" id="SSF51735">
    <property type="entry name" value="NAD(P)-binding Rossmann-fold domains"/>
    <property type="match status" value="1"/>
</dbReference>
<comment type="subunit">
    <text evidence="8">Homodimer.</text>
</comment>
<comment type="domain">
    <text evidence="8">Possesses an unusual extended V-shaped dimeric structure with each monomer consisting of three distinct domains arranged along a curved 'spinal' alpha-helix. The N-terminal catalytic domain specifically recognizes the glutamate moiety of the substrate. The second domain is the NADPH-binding domain, and the third C-terminal domain is responsible for dimerization.</text>
</comment>
<dbReference type="Gene3D" id="3.40.50.720">
    <property type="entry name" value="NAD(P)-binding Rossmann-like Domain"/>
    <property type="match status" value="1"/>
</dbReference>
<dbReference type="InterPro" id="IPR015895">
    <property type="entry name" value="4pyrrol_synth_GluRdtase_N"/>
</dbReference>
<dbReference type="GO" id="GO:0050661">
    <property type="term" value="F:NADP binding"/>
    <property type="evidence" value="ECO:0007669"/>
    <property type="project" value="InterPro"/>
</dbReference>
<dbReference type="eggNOG" id="arCOG01036">
    <property type="taxonomic scope" value="Archaea"/>
</dbReference>
<dbReference type="PANTHER" id="PTHR43013:SF1">
    <property type="entry name" value="GLUTAMYL-TRNA REDUCTASE"/>
    <property type="match status" value="1"/>
</dbReference>
<dbReference type="InterPro" id="IPR036453">
    <property type="entry name" value="GluRdtase_dimer_dom_sf"/>
</dbReference>
<evidence type="ECO:0000256" key="5">
    <source>
        <dbReference type="ARBA" id="ARBA00023002"/>
    </source>
</evidence>
<evidence type="ECO:0000256" key="9">
    <source>
        <dbReference type="PIRSR" id="PIRSR000445-1"/>
    </source>
</evidence>
<evidence type="ECO:0000256" key="6">
    <source>
        <dbReference type="ARBA" id="ARBA00023244"/>
    </source>
</evidence>
<keyword evidence="5 8" id="KW-0560">Oxidoreductase</keyword>
<dbReference type="InterPro" id="IPR036291">
    <property type="entry name" value="NAD(P)-bd_dom_sf"/>
</dbReference>
<feature type="domain" description="Quinate/shikimate 5-dehydrogenase/glutamyl-tRNA reductase" evidence="15">
    <location>
        <begin position="165"/>
        <end position="272"/>
    </location>
</feature>
<dbReference type="NCBIfam" id="TIGR01035">
    <property type="entry name" value="hemA"/>
    <property type="match status" value="1"/>
</dbReference>
<dbReference type="GeneID" id="11596602"/>
<evidence type="ECO:0000256" key="2">
    <source>
        <dbReference type="ARBA" id="ARBA00005916"/>
    </source>
</evidence>
<dbReference type="EC" id="1.2.1.70" evidence="3 8"/>
<evidence type="ECO:0000256" key="3">
    <source>
        <dbReference type="ARBA" id="ARBA00012970"/>
    </source>
</evidence>
<dbReference type="Proteomes" id="UP000005867">
    <property type="component" value="Chromosome"/>
</dbReference>
<evidence type="ECO:0000256" key="4">
    <source>
        <dbReference type="ARBA" id="ARBA00022857"/>
    </source>
</evidence>
<dbReference type="InterPro" id="IPR006151">
    <property type="entry name" value="Shikm_DH/Glu-tRNA_Rdtase"/>
</dbReference>
<feature type="binding site" evidence="8 11">
    <location>
        <begin position="177"/>
        <end position="182"/>
    </location>
    <ligand>
        <name>NADP(+)</name>
        <dbReference type="ChEBI" id="CHEBI:58349"/>
    </ligand>
</feature>
<dbReference type="InterPro" id="IPR015896">
    <property type="entry name" value="4pyrrol_synth_GluRdtase_dimer"/>
</dbReference>
<dbReference type="KEGG" id="pyr:P186_2113"/>
<comment type="miscellaneous">
    <text evidence="8">During catalysis, the active site Cys acts as a nucleophile attacking the alpha-carbonyl group of tRNA-bound glutamate with the formation of a thioester intermediate between enzyme and glutamate, and the concomitant release of tRNA(Glu). The thioester intermediate is finally reduced by direct hydride transfer from NADPH, to form the product GSA.</text>
</comment>
<feature type="binding site" evidence="8 10">
    <location>
        <position position="109"/>
    </location>
    <ligand>
        <name>substrate</name>
    </ligand>
</feature>
<name>G7VAS7_9CREN</name>
<reference evidence="17 18" key="1">
    <citation type="journal article" date="2012" name="J. Bacteriol.">
        <title>Complete genome sequence of strain 1860, a crenarchaeon of the genus pyrobaculum able to grow with various electron acceptors.</title>
        <authorList>
            <person name="Mardanov A.V."/>
            <person name="Gumerov V.M."/>
            <person name="Slobodkina G.B."/>
            <person name="Beletsky A.V."/>
            <person name="Bonch-Osmolovskaya E.A."/>
            <person name="Ravin N.V."/>
            <person name="Skryabin K.G."/>
        </authorList>
    </citation>
    <scope>NUCLEOTIDE SEQUENCE [LARGE SCALE GENOMIC DNA]</scope>
    <source>
        <strain evidence="17 18">1860</strain>
    </source>
</reference>
<evidence type="ECO:0000259" key="15">
    <source>
        <dbReference type="Pfam" id="PF01488"/>
    </source>
</evidence>
<evidence type="ECO:0000256" key="11">
    <source>
        <dbReference type="PIRSR" id="PIRSR000445-3"/>
    </source>
</evidence>
<protein>
    <recommendedName>
        <fullName evidence="3 8">Glutamyl-tRNA reductase</fullName>
        <shortName evidence="8">GluTR</shortName>
        <ecNumber evidence="3 8">1.2.1.70</ecNumber>
    </recommendedName>
</protein>
<dbReference type="SUPFAM" id="SSF69742">
    <property type="entry name" value="Glutamyl tRNA-reductase catalytic, N-terminal domain"/>
    <property type="match status" value="1"/>
</dbReference>
<evidence type="ECO:0000256" key="10">
    <source>
        <dbReference type="PIRSR" id="PIRSR000445-2"/>
    </source>
</evidence>
<dbReference type="EMBL" id="CP003098">
    <property type="protein sequence ID" value="AET33505.1"/>
    <property type="molecule type" value="Genomic_DNA"/>
</dbReference>
<dbReference type="Pfam" id="PF01488">
    <property type="entry name" value="Shikimate_DH"/>
    <property type="match status" value="1"/>
</dbReference>
<feature type="domain" description="Tetrapyrrole biosynthesis glutamyl-tRNA reductase dimerisation" evidence="14">
    <location>
        <begin position="299"/>
        <end position="379"/>
    </location>
</feature>
<organism evidence="17 18">
    <name type="scientific">Pyrobaculum ferrireducens</name>
    <dbReference type="NCBI Taxonomy" id="1104324"/>
    <lineage>
        <taxon>Archaea</taxon>
        <taxon>Thermoproteota</taxon>
        <taxon>Thermoprotei</taxon>
        <taxon>Thermoproteales</taxon>
        <taxon>Thermoproteaceae</taxon>
        <taxon>Pyrobaculum</taxon>
    </lineage>
</organism>
<dbReference type="InterPro" id="IPR036343">
    <property type="entry name" value="GluRdtase_N_sf"/>
</dbReference>
<dbReference type="HOGENOM" id="CLU_035113_0_0_2"/>
<dbReference type="Gene3D" id="3.30.460.30">
    <property type="entry name" value="Glutamyl-tRNA reductase, N-terminal domain"/>
    <property type="match status" value="1"/>
</dbReference>
<keyword evidence="6 8" id="KW-0627">Porphyrin biosynthesis</keyword>
<dbReference type="PANTHER" id="PTHR43013">
    <property type="entry name" value="GLUTAMYL-TRNA REDUCTASE"/>
    <property type="match status" value="1"/>
</dbReference>
<comment type="catalytic activity">
    <reaction evidence="7 8 13">
        <text>(S)-4-amino-5-oxopentanoate + tRNA(Glu) + NADP(+) = L-glutamyl-tRNA(Glu) + NADPH + H(+)</text>
        <dbReference type="Rhea" id="RHEA:12344"/>
        <dbReference type="Rhea" id="RHEA-COMP:9663"/>
        <dbReference type="Rhea" id="RHEA-COMP:9680"/>
        <dbReference type="ChEBI" id="CHEBI:15378"/>
        <dbReference type="ChEBI" id="CHEBI:57501"/>
        <dbReference type="ChEBI" id="CHEBI:57783"/>
        <dbReference type="ChEBI" id="CHEBI:58349"/>
        <dbReference type="ChEBI" id="CHEBI:78442"/>
        <dbReference type="ChEBI" id="CHEBI:78520"/>
        <dbReference type="EC" id="1.2.1.70"/>
    </reaction>
</comment>
<dbReference type="SUPFAM" id="SSF69075">
    <property type="entry name" value="Glutamyl tRNA-reductase dimerization domain"/>
    <property type="match status" value="1"/>
</dbReference>
<evidence type="ECO:0000256" key="7">
    <source>
        <dbReference type="ARBA" id="ARBA00047464"/>
    </source>
</evidence>
<keyword evidence="18" id="KW-1185">Reference proteome</keyword>
<dbReference type="OrthoDB" id="4562at2157"/>
<dbReference type="HAMAP" id="MF_00087">
    <property type="entry name" value="Glu_tRNA_reductase"/>
    <property type="match status" value="1"/>
</dbReference>